<keyword evidence="2" id="KW-0732">Signal</keyword>
<dbReference type="RefSeq" id="WP_090284605.1">
    <property type="nucleotide sequence ID" value="NZ_FMWO01000032.1"/>
</dbReference>
<sequence length="430" mass="47845">MFSFFVFLNSGVTLGLLLLVNSAFAGVDHNFLTLESATEIAIQNNPDLAQMRARAQAMAAIPSQVGTLPDPVVSFSAGALPVNTFNTAQVDMTQIGPAISQAIPFPGKLALRSSAATFEAEAALQNVTEARWWLLSNVKQVWWQVFYLDHALQIVKNNQALLKQFIQITRTKYEVGEGLQQDILLAQLELSSLLDQQLRLEGARRNSVAQLNALLDQAANQPVRLPDEIDEKLPDIISEAALYQQAEHSRALLASKHESINAAQARLDLAKKDYYPDFTLGASYGFRRDSPAGIDRADFLTLNLSMNVPIFLDRKQAKAVDQRNSELLQQKYVLQDEWNRVRAQITQSHSDFQRAKKQVTLFKTGIIPQAQQTVDSMLVGYQVNKVDFLNLVRSQIALLNNELQYWNAFAEANQALANLTAAVGGEEIYE</sequence>
<dbReference type="STRING" id="51642.NSMM_260120"/>
<proteinExistence type="inferred from homology"/>
<feature type="chain" id="PRO_5011706402" evidence="2">
    <location>
        <begin position="26"/>
        <end position="430"/>
    </location>
</feature>
<keyword evidence="4" id="KW-1185">Reference proteome</keyword>
<dbReference type="Pfam" id="PF02321">
    <property type="entry name" value="OEP"/>
    <property type="match status" value="2"/>
</dbReference>
<organism evidence="3 4">
    <name type="scientific">Nitrosomonas mobilis</name>
    <dbReference type="NCBI Taxonomy" id="51642"/>
    <lineage>
        <taxon>Bacteria</taxon>
        <taxon>Pseudomonadati</taxon>
        <taxon>Pseudomonadota</taxon>
        <taxon>Betaproteobacteria</taxon>
        <taxon>Nitrosomonadales</taxon>
        <taxon>Nitrosomonadaceae</taxon>
        <taxon>Nitrosomonas</taxon>
    </lineage>
</organism>
<dbReference type="Gene3D" id="1.20.1600.10">
    <property type="entry name" value="Outer membrane efflux proteins (OEP)"/>
    <property type="match status" value="1"/>
</dbReference>
<dbReference type="AlphaFoldDB" id="A0A1G5SCA4"/>
<dbReference type="OrthoDB" id="9769048at2"/>
<gene>
    <name evidence="3" type="ORF">NSMM_260120</name>
</gene>
<feature type="signal peptide" evidence="2">
    <location>
        <begin position="1"/>
        <end position="25"/>
    </location>
</feature>
<dbReference type="PANTHER" id="PTHR30203:SF24">
    <property type="entry name" value="BLR4935 PROTEIN"/>
    <property type="match status" value="1"/>
</dbReference>
<accession>A0A1G5SCA4</accession>
<name>A0A1G5SCA4_9PROT</name>
<dbReference type="InterPro" id="IPR010131">
    <property type="entry name" value="MdtP/NodT-like"/>
</dbReference>
<evidence type="ECO:0000256" key="1">
    <source>
        <dbReference type="ARBA" id="ARBA00007613"/>
    </source>
</evidence>
<evidence type="ECO:0000256" key="2">
    <source>
        <dbReference type="SAM" id="SignalP"/>
    </source>
</evidence>
<dbReference type="EMBL" id="FMWO01000032">
    <property type="protein sequence ID" value="SCZ84824.1"/>
    <property type="molecule type" value="Genomic_DNA"/>
</dbReference>
<dbReference type="SUPFAM" id="SSF56954">
    <property type="entry name" value="Outer membrane efflux proteins (OEP)"/>
    <property type="match status" value="1"/>
</dbReference>
<comment type="similarity">
    <text evidence="1">Belongs to the outer membrane factor (OMF) (TC 1.B.17) family.</text>
</comment>
<dbReference type="Proteomes" id="UP000198729">
    <property type="component" value="Unassembled WGS sequence"/>
</dbReference>
<dbReference type="PANTHER" id="PTHR30203">
    <property type="entry name" value="OUTER MEMBRANE CATION EFFLUX PROTEIN"/>
    <property type="match status" value="1"/>
</dbReference>
<dbReference type="InterPro" id="IPR003423">
    <property type="entry name" value="OMP_efflux"/>
</dbReference>
<reference evidence="3 4" key="1">
    <citation type="submission" date="2016-10" db="EMBL/GenBank/DDBJ databases">
        <authorList>
            <person name="de Groot N.N."/>
        </authorList>
    </citation>
    <scope>NUCLEOTIDE SEQUENCE [LARGE SCALE GENOMIC DNA]</scope>
    <source>
        <strain evidence="3">1</strain>
    </source>
</reference>
<dbReference type="GO" id="GO:0015562">
    <property type="term" value="F:efflux transmembrane transporter activity"/>
    <property type="evidence" value="ECO:0007669"/>
    <property type="project" value="InterPro"/>
</dbReference>
<evidence type="ECO:0000313" key="3">
    <source>
        <dbReference type="EMBL" id="SCZ84824.1"/>
    </source>
</evidence>
<protein>
    <submittedName>
        <fullName evidence="3">Outer membrane efflux protein</fullName>
    </submittedName>
</protein>
<evidence type="ECO:0000313" key="4">
    <source>
        <dbReference type="Proteomes" id="UP000198729"/>
    </source>
</evidence>